<evidence type="ECO:0000256" key="5">
    <source>
        <dbReference type="ARBA" id="ARBA00022842"/>
    </source>
</evidence>
<sequence length="344" mass="37631">MSATEPSNSVQADPFAELHSAVASAVARVEAAIRADLEHALDQCDPLLSEVVHYALFNGGKRIRPLLTILCSRGCGRDDDNLYLLAGAFEYLHVATLIHDDIIDRADQRRGKATVIAHYGITAAILAGDWLHARSMYLVGKMAGSDSLDVFCHATQSMVNGEFEQLRQIANVHASEQQYFKIIRQKTGNLIASTCAIGALYAGADPQQQHALSTYGSHIGEAFQIVDDLLDFQGNTAQTGKQVGNDFAEGKITLPLLYALAHATPEDKQIMEDLIQGDRTQRSAYQDLVANIERYDGFSRAAHTARQLVSQAIETIKTMTVHENGGQALHLLQMLAAYLLTRKK</sequence>
<keyword evidence="8" id="KW-1185">Reference proteome</keyword>
<dbReference type="Gene3D" id="1.10.600.10">
    <property type="entry name" value="Farnesyl Diphosphate Synthase"/>
    <property type="match status" value="1"/>
</dbReference>
<gene>
    <name evidence="7" type="ORF">HP555_00620</name>
</gene>
<dbReference type="RefSeq" id="WP_199263301.1">
    <property type="nucleotide sequence ID" value="NZ_CP054140.1"/>
</dbReference>
<proteinExistence type="inferred from homology"/>
<dbReference type="EMBL" id="CP054140">
    <property type="protein sequence ID" value="QQG64467.1"/>
    <property type="molecule type" value="Genomic_DNA"/>
</dbReference>
<dbReference type="SFLD" id="SFLDS00005">
    <property type="entry name" value="Isoprenoid_Synthase_Type_I"/>
    <property type="match status" value="1"/>
</dbReference>
<reference evidence="7 8" key="1">
    <citation type="submission" date="2020-05" db="EMBL/GenBank/DDBJ databases">
        <title>Complete genome of Desulfobulbus oligotrophicus.</title>
        <authorList>
            <person name="Podar M."/>
        </authorList>
    </citation>
    <scope>NUCLEOTIDE SEQUENCE [LARGE SCALE GENOMIC DNA]</scope>
    <source>
        <strain evidence="7 8">Prop6</strain>
    </source>
</reference>
<dbReference type="GO" id="GO:0008299">
    <property type="term" value="P:isoprenoid biosynthetic process"/>
    <property type="evidence" value="ECO:0007669"/>
    <property type="project" value="InterPro"/>
</dbReference>
<dbReference type="InterPro" id="IPR008949">
    <property type="entry name" value="Isoprenoid_synthase_dom_sf"/>
</dbReference>
<dbReference type="PROSITE" id="PS00444">
    <property type="entry name" value="POLYPRENYL_SYNTHASE_2"/>
    <property type="match status" value="1"/>
</dbReference>
<comment type="cofactor">
    <cofactor evidence="1">
        <name>Mg(2+)</name>
        <dbReference type="ChEBI" id="CHEBI:18420"/>
    </cofactor>
</comment>
<keyword evidence="4" id="KW-0479">Metal-binding</keyword>
<evidence type="ECO:0000256" key="3">
    <source>
        <dbReference type="ARBA" id="ARBA00022679"/>
    </source>
</evidence>
<accession>A0A7T5VAS8</accession>
<dbReference type="CDD" id="cd00685">
    <property type="entry name" value="Trans_IPPS_HT"/>
    <property type="match status" value="1"/>
</dbReference>
<dbReference type="AlphaFoldDB" id="A0A7T5VAS8"/>
<name>A0A7T5VAS8_9BACT</name>
<dbReference type="KEGG" id="dog:HP555_00620"/>
<dbReference type="InterPro" id="IPR000092">
    <property type="entry name" value="Polyprenyl_synt"/>
</dbReference>
<evidence type="ECO:0000313" key="7">
    <source>
        <dbReference type="EMBL" id="QQG64467.1"/>
    </source>
</evidence>
<keyword evidence="3 6" id="KW-0808">Transferase</keyword>
<dbReference type="GO" id="GO:0046872">
    <property type="term" value="F:metal ion binding"/>
    <property type="evidence" value="ECO:0007669"/>
    <property type="project" value="UniProtKB-KW"/>
</dbReference>
<dbReference type="InterPro" id="IPR033749">
    <property type="entry name" value="Polyprenyl_synt_CS"/>
</dbReference>
<organism evidence="7 8">
    <name type="scientific">Desulfobulbus oligotrophicus</name>
    <dbReference type="NCBI Taxonomy" id="1909699"/>
    <lineage>
        <taxon>Bacteria</taxon>
        <taxon>Pseudomonadati</taxon>
        <taxon>Thermodesulfobacteriota</taxon>
        <taxon>Desulfobulbia</taxon>
        <taxon>Desulfobulbales</taxon>
        <taxon>Desulfobulbaceae</taxon>
        <taxon>Desulfobulbus</taxon>
    </lineage>
</organism>
<dbReference type="PROSITE" id="PS00723">
    <property type="entry name" value="POLYPRENYL_SYNTHASE_1"/>
    <property type="match status" value="1"/>
</dbReference>
<evidence type="ECO:0000256" key="2">
    <source>
        <dbReference type="ARBA" id="ARBA00006706"/>
    </source>
</evidence>
<dbReference type="GO" id="GO:0004659">
    <property type="term" value="F:prenyltransferase activity"/>
    <property type="evidence" value="ECO:0007669"/>
    <property type="project" value="InterPro"/>
</dbReference>
<dbReference type="PANTHER" id="PTHR12001:SF69">
    <property type="entry name" value="ALL TRANS-POLYPRENYL-DIPHOSPHATE SYNTHASE PDSS1"/>
    <property type="match status" value="1"/>
</dbReference>
<dbReference type="SUPFAM" id="SSF48576">
    <property type="entry name" value="Terpenoid synthases"/>
    <property type="match status" value="1"/>
</dbReference>
<evidence type="ECO:0000256" key="4">
    <source>
        <dbReference type="ARBA" id="ARBA00022723"/>
    </source>
</evidence>
<keyword evidence="5" id="KW-0460">Magnesium</keyword>
<evidence type="ECO:0000313" key="8">
    <source>
        <dbReference type="Proteomes" id="UP000596092"/>
    </source>
</evidence>
<dbReference type="PANTHER" id="PTHR12001">
    <property type="entry name" value="GERANYLGERANYL PYROPHOSPHATE SYNTHASE"/>
    <property type="match status" value="1"/>
</dbReference>
<evidence type="ECO:0000256" key="1">
    <source>
        <dbReference type="ARBA" id="ARBA00001946"/>
    </source>
</evidence>
<protein>
    <submittedName>
        <fullName evidence="7">Polyprenyl synthetase family protein</fullName>
    </submittedName>
</protein>
<evidence type="ECO:0000256" key="6">
    <source>
        <dbReference type="RuleBase" id="RU004466"/>
    </source>
</evidence>
<comment type="similarity">
    <text evidence="2 6">Belongs to the FPP/GGPP synthase family.</text>
</comment>
<dbReference type="Pfam" id="PF00348">
    <property type="entry name" value="polyprenyl_synt"/>
    <property type="match status" value="1"/>
</dbReference>
<dbReference type="Proteomes" id="UP000596092">
    <property type="component" value="Chromosome"/>
</dbReference>